<dbReference type="PANTHER" id="PTHR46558:SF11">
    <property type="entry name" value="HTH-TYPE TRANSCRIPTIONAL REGULATOR XRE"/>
    <property type="match status" value="1"/>
</dbReference>
<dbReference type="RefSeq" id="WP_212507332.1">
    <property type="nucleotide sequence ID" value="NZ_CP060696.1"/>
</dbReference>
<accession>A0A7G9WHV4</accession>
<dbReference type="Proteomes" id="UP000516046">
    <property type="component" value="Chromosome"/>
</dbReference>
<dbReference type="EMBL" id="CP060696">
    <property type="protein sequence ID" value="QNO18266.1"/>
    <property type="molecule type" value="Genomic_DNA"/>
</dbReference>
<dbReference type="CDD" id="cd00093">
    <property type="entry name" value="HTH_XRE"/>
    <property type="match status" value="1"/>
</dbReference>
<organism evidence="3 4">
    <name type="scientific">Caproicibacterium amylolyticum</name>
    <dbReference type="NCBI Taxonomy" id="2766537"/>
    <lineage>
        <taxon>Bacteria</taxon>
        <taxon>Bacillati</taxon>
        <taxon>Bacillota</taxon>
        <taxon>Clostridia</taxon>
        <taxon>Eubacteriales</taxon>
        <taxon>Oscillospiraceae</taxon>
        <taxon>Caproicibacterium</taxon>
    </lineage>
</organism>
<dbReference type="KEGG" id="caml:H6X83_00950"/>
<keyword evidence="4" id="KW-1185">Reference proteome</keyword>
<dbReference type="Pfam" id="PF01381">
    <property type="entry name" value="HTH_3"/>
    <property type="match status" value="1"/>
</dbReference>
<dbReference type="SMART" id="SM00530">
    <property type="entry name" value="HTH_XRE"/>
    <property type="match status" value="1"/>
</dbReference>
<name>A0A7G9WHV4_9FIRM</name>
<gene>
    <name evidence="3" type="ORF">H6X83_00950</name>
</gene>
<dbReference type="PROSITE" id="PS50943">
    <property type="entry name" value="HTH_CROC1"/>
    <property type="match status" value="1"/>
</dbReference>
<dbReference type="InterPro" id="IPR001387">
    <property type="entry name" value="Cro/C1-type_HTH"/>
</dbReference>
<dbReference type="AlphaFoldDB" id="A0A7G9WHV4"/>
<dbReference type="SUPFAM" id="SSF47413">
    <property type="entry name" value="lambda repressor-like DNA-binding domains"/>
    <property type="match status" value="1"/>
</dbReference>
<dbReference type="InterPro" id="IPR010982">
    <property type="entry name" value="Lambda_DNA-bd_dom_sf"/>
</dbReference>
<evidence type="ECO:0000313" key="4">
    <source>
        <dbReference type="Proteomes" id="UP000516046"/>
    </source>
</evidence>
<evidence type="ECO:0000259" key="2">
    <source>
        <dbReference type="PROSITE" id="PS50943"/>
    </source>
</evidence>
<keyword evidence="1" id="KW-0238">DNA-binding</keyword>
<reference evidence="3 4" key="1">
    <citation type="submission" date="2020-08" db="EMBL/GenBank/DDBJ databases">
        <authorList>
            <person name="Ren C."/>
            <person name="Gu Y."/>
            <person name="Xu Y."/>
        </authorList>
    </citation>
    <scope>NUCLEOTIDE SEQUENCE [LARGE SCALE GENOMIC DNA]</scope>
    <source>
        <strain evidence="3 4">LBM18003</strain>
    </source>
</reference>
<evidence type="ECO:0000256" key="1">
    <source>
        <dbReference type="ARBA" id="ARBA00023125"/>
    </source>
</evidence>
<proteinExistence type="predicted"/>
<dbReference type="Gene3D" id="1.10.260.40">
    <property type="entry name" value="lambda repressor-like DNA-binding domains"/>
    <property type="match status" value="1"/>
</dbReference>
<protein>
    <submittedName>
        <fullName evidence="3">Helix-turn-helix transcriptional regulator</fullName>
    </submittedName>
</protein>
<dbReference type="GO" id="GO:0003677">
    <property type="term" value="F:DNA binding"/>
    <property type="evidence" value="ECO:0007669"/>
    <property type="project" value="UniProtKB-KW"/>
</dbReference>
<dbReference type="PANTHER" id="PTHR46558">
    <property type="entry name" value="TRACRIPTIONAL REGULATORY PROTEIN-RELATED-RELATED"/>
    <property type="match status" value="1"/>
</dbReference>
<evidence type="ECO:0000313" key="3">
    <source>
        <dbReference type="EMBL" id="QNO18266.1"/>
    </source>
</evidence>
<sequence length="232" mass="25156">MNSHFPRIITLLRKERGLSQKAVAESLGVSQALLSHYEKGIRECGLDFVVKIADFYDVSCDYLLGRTPHPSGATVKISQPAAISRSAQETLGQTLLINSLSVLYSILGNCGNEDITNETSAYLFCEVYRVFRILYSANSKNPQGMFSVREKLAGSRAVASSEVALSNVHCLLTGEDIDNLKGLLKNAAPSLSPEKLTTSYPTLVSSLFTLIQQAELRMGVPTGAAEKPKKKG</sequence>
<feature type="domain" description="HTH cro/C1-type" evidence="2">
    <location>
        <begin position="9"/>
        <end position="63"/>
    </location>
</feature>